<evidence type="ECO:0000313" key="3">
    <source>
        <dbReference type="EMBL" id="TCE99289.1"/>
    </source>
</evidence>
<organism evidence="2 4">
    <name type="scientific">Bifidobacterium longum subsp. longum</name>
    <dbReference type="NCBI Taxonomy" id="1679"/>
    <lineage>
        <taxon>Bacteria</taxon>
        <taxon>Bacillati</taxon>
        <taxon>Actinomycetota</taxon>
        <taxon>Actinomycetes</taxon>
        <taxon>Bifidobacteriales</taxon>
        <taxon>Bifidobacteriaceae</taxon>
        <taxon>Bifidobacterium</taxon>
    </lineage>
</organism>
<sequence>MIGVWSVANAATYVKRFLLANKADGVTYRFPDVSGAMAEVDSTLRTAAAAGDEDADLACRCLADIWYNISVAWERNQRSMEMMDSKIPISTEDRMALRIAERLLDASAAEYPPERRDRIRELIADVPGLLKTVTLPKELKEYVARLVREVGTALDEYDLTGDFKLDIAFTRLQTSLNIIAATPKDEKSQRTVMEFLQKRVFPCVAAVGFALGFSADSATVLEYLGYSPAQIESHESHKNPESPANDTPQVVQASDTHPETPQSNE</sequence>
<dbReference type="Proteomes" id="UP000291881">
    <property type="component" value="Unassembled WGS sequence"/>
</dbReference>
<dbReference type="EMBL" id="SHPS01000015">
    <property type="protein sequence ID" value="TCD86127.1"/>
    <property type="molecule type" value="Genomic_DNA"/>
</dbReference>
<gene>
    <name evidence="2" type="ORF">MCC10009_0760</name>
    <name evidence="3" type="ORF">MCC10076_0780</name>
</gene>
<name>A0A4R0SY77_BIFLL</name>
<feature type="compositionally biased region" description="Polar residues" evidence="1">
    <location>
        <begin position="242"/>
        <end position="265"/>
    </location>
</feature>
<evidence type="ECO:0000313" key="5">
    <source>
        <dbReference type="Proteomes" id="UP000292751"/>
    </source>
</evidence>
<evidence type="ECO:0000313" key="4">
    <source>
        <dbReference type="Proteomes" id="UP000291881"/>
    </source>
</evidence>
<reference evidence="4 5" key="1">
    <citation type="journal article" date="2018" name="Sci. Rep.">
        <title>Genomic diversity and distribution of Bifidobacterium longum subsp. longum across the human lifespan.</title>
        <authorList>
            <person name="Odamaki T."/>
            <person name="Bottacini F."/>
            <person name="Kato K."/>
            <person name="Mitsuyama E."/>
            <person name="Yoshida K."/>
            <person name="Horigome A."/>
            <person name="Xiao J.Z."/>
            <person name="van Sinderen D."/>
        </authorList>
    </citation>
    <scope>NUCLEOTIDE SEQUENCE [LARGE SCALE GENOMIC DNA]</scope>
    <source>
        <strain evidence="2 4">MCC10009</strain>
        <strain evidence="3 5">MCC10076</strain>
    </source>
</reference>
<dbReference type="EMBL" id="SHRX01000012">
    <property type="protein sequence ID" value="TCE99289.1"/>
    <property type="molecule type" value="Genomic_DNA"/>
</dbReference>
<reference evidence="2" key="2">
    <citation type="submission" date="2019-02" db="EMBL/GenBank/DDBJ databases">
        <authorList>
            <person name="Odamaki T."/>
        </authorList>
    </citation>
    <scope>NUCLEOTIDE SEQUENCE</scope>
    <source>
        <strain evidence="2">MCC10009</strain>
        <strain evidence="3">MCC10076</strain>
    </source>
</reference>
<feature type="region of interest" description="Disordered" evidence="1">
    <location>
        <begin position="232"/>
        <end position="265"/>
    </location>
</feature>
<dbReference type="AlphaFoldDB" id="A0A4R0SY77"/>
<evidence type="ECO:0000256" key="1">
    <source>
        <dbReference type="SAM" id="MobiDB-lite"/>
    </source>
</evidence>
<proteinExistence type="predicted"/>
<accession>A0A4R0SY77</accession>
<dbReference type="Proteomes" id="UP000292751">
    <property type="component" value="Unassembled WGS sequence"/>
</dbReference>
<evidence type="ECO:0000313" key="2">
    <source>
        <dbReference type="EMBL" id="TCD86127.1"/>
    </source>
</evidence>
<comment type="caution">
    <text evidence="2">The sequence shown here is derived from an EMBL/GenBank/DDBJ whole genome shotgun (WGS) entry which is preliminary data.</text>
</comment>
<protein>
    <submittedName>
        <fullName evidence="2">Uncharacterized protein</fullName>
    </submittedName>
</protein>